<proteinExistence type="predicted"/>
<reference evidence="1" key="1">
    <citation type="submission" date="2022-04" db="EMBL/GenBank/DDBJ databases">
        <title>Jade perch genome.</title>
        <authorList>
            <person name="Chao B."/>
        </authorList>
    </citation>
    <scope>NUCLEOTIDE SEQUENCE</scope>
    <source>
        <strain evidence="1">CB-2022</strain>
    </source>
</reference>
<comment type="caution">
    <text evidence="1">The sequence shown here is derived from an EMBL/GenBank/DDBJ whole genome shotgun (WGS) entry which is preliminary data.</text>
</comment>
<keyword evidence="2" id="KW-1185">Reference proteome</keyword>
<evidence type="ECO:0000313" key="1">
    <source>
        <dbReference type="EMBL" id="KAI3368088.1"/>
    </source>
</evidence>
<protein>
    <submittedName>
        <fullName evidence="1">Uncharacterized protein</fullName>
    </submittedName>
</protein>
<name>A0ACB8WJS0_9TELE</name>
<accession>A0ACB8WJS0</accession>
<dbReference type="EMBL" id="CM041539">
    <property type="protein sequence ID" value="KAI3368088.1"/>
    <property type="molecule type" value="Genomic_DNA"/>
</dbReference>
<gene>
    <name evidence="1" type="ORF">L3Q82_026244</name>
</gene>
<organism evidence="1 2">
    <name type="scientific">Scortum barcoo</name>
    <name type="common">barcoo grunter</name>
    <dbReference type="NCBI Taxonomy" id="214431"/>
    <lineage>
        <taxon>Eukaryota</taxon>
        <taxon>Metazoa</taxon>
        <taxon>Chordata</taxon>
        <taxon>Craniata</taxon>
        <taxon>Vertebrata</taxon>
        <taxon>Euteleostomi</taxon>
        <taxon>Actinopterygii</taxon>
        <taxon>Neopterygii</taxon>
        <taxon>Teleostei</taxon>
        <taxon>Neoteleostei</taxon>
        <taxon>Acanthomorphata</taxon>
        <taxon>Eupercaria</taxon>
        <taxon>Centrarchiformes</taxon>
        <taxon>Terapontoidei</taxon>
        <taxon>Terapontidae</taxon>
        <taxon>Scortum</taxon>
    </lineage>
</organism>
<sequence length="531" mass="61368">MKRILTLRGRSRPQRTESQRPLIQNNNNDIQDGYNHAGYSNLLAQNAFNTHEKRSMKSLEKIPPQDIAELLGVAPDATTSNDDLIQNYVFKHFPKPPADPNKNLQRHLSDLQVTVHKELVRLRPLLEPMGLMGCLIDCYQRQIYDHLNDLLQNIHSPQSSFVLMKWVLHGKSSPEIEPQIMDLMTEVDLWPFTIGPEWEEKTKAKVFENMQVRICTKYTGQNLKQILENERSKEGCDNEEAYIQVYMDTIQCLNAAIGEAQKISSNLSDDVQEVCFKELLIFLKSYVAEQKEVLKVKMDKQETTHLFKTLKTCKELKDYAKDRGQGIEGALLQETLATLEEMEDFTMKLLMEKVTEIAESHLKHYFKTQDKLFSLVIVVEAYFPKLSWCQDVQRRVMDMAYELIVHIYLKHLIQHSLKKLKESWSFNVGETVTKDAEVLHAAISEVAPDVKQWNLVLLKINDLLKCKCTDSVKLTVADMQKECLTWSQDVELLPAMLRWKGLPGRQVREVLDAIPGYQPQPMPWYSCLICS</sequence>
<evidence type="ECO:0000313" key="2">
    <source>
        <dbReference type="Proteomes" id="UP000831701"/>
    </source>
</evidence>
<dbReference type="Proteomes" id="UP000831701">
    <property type="component" value="Chromosome 9"/>
</dbReference>